<dbReference type="PANTHER" id="PTHR38603">
    <property type="entry name" value="CHAPERONE NAPD"/>
    <property type="match status" value="1"/>
</dbReference>
<gene>
    <name evidence="4" type="primary">napD</name>
    <name evidence="5" type="ORF">SAMN02745724_00179</name>
</gene>
<keyword evidence="6" id="KW-1185">Reference proteome</keyword>
<comment type="similarity">
    <text evidence="4">Belongs to the NapD family.</text>
</comment>
<dbReference type="STRING" id="1123010.SAMN02745724_00179"/>
<keyword evidence="2 4" id="KW-0963">Cytoplasm</keyword>
<keyword evidence="3 4" id="KW-0143">Chaperone</keyword>
<evidence type="ECO:0000256" key="1">
    <source>
        <dbReference type="ARBA" id="ARBA00004496"/>
    </source>
</evidence>
<dbReference type="Proteomes" id="UP000198862">
    <property type="component" value="Unassembled WGS sequence"/>
</dbReference>
<dbReference type="Pfam" id="PF03927">
    <property type="entry name" value="NapD"/>
    <property type="match status" value="1"/>
</dbReference>
<name>A0A1I1E250_9GAMM</name>
<proteinExistence type="inferred from homology"/>
<dbReference type="RefSeq" id="WP_177207906.1">
    <property type="nucleotide sequence ID" value="NZ_FOLO01000001.1"/>
</dbReference>
<accession>A0A1I1E250</accession>
<evidence type="ECO:0000313" key="6">
    <source>
        <dbReference type="Proteomes" id="UP000198862"/>
    </source>
</evidence>
<evidence type="ECO:0000313" key="5">
    <source>
        <dbReference type="EMBL" id="SFB81285.1"/>
    </source>
</evidence>
<evidence type="ECO:0000256" key="4">
    <source>
        <dbReference type="HAMAP-Rule" id="MF_02200"/>
    </source>
</evidence>
<dbReference type="PANTHER" id="PTHR38603:SF1">
    <property type="entry name" value="CHAPERONE NAPD"/>
    <property type="match status" value="1"/>
</dbReference>
<sequence length="102" mass="11038">MINLLEEDPVHIAGVLVKAFPQNIQAVAEKLNALPGTEVHEVSNEGSMVVTVEATDKEKNVVDIITKLSVFEGVLDASLIFHHNDAGLVPHAKNNDGKINFK</sequence>
<comment type="subunit">
    <text evidence="4">Interacts with the cytoplasmic NapA precursor.</text>
</comment>
<reference evidence="5 6" key="1">
    <citation type="submission" date="2016-10" db="EMBL/GenBank/DDBJ databases">
        <authorList>
            <person name="de Groot N.N."/>
        </authorList>
    </citation>
    <scope>NUCLEOTIDE SEQUENCE [LARGE SCALE GENOMIC DNA]</scope>
    <source>
        <strain evidence="5 6">DSM 6059</strain>
    </source>
</reference>
<dbReference type="GO" id="GO:0051224">
    <property type="term" value="P:negative regulation of protein transport"/>
    <property type="evidence" value="ECO:0007669"/>
    <property type="project" value="UniProtKB-UniRule"/>
</dbReference>
<comment type="function">
    <text evidence="4">Chaperone for NapA, the catalytic subunit of the periplasmic nitrate reductase. It binds directly and specifically to the twin-arginine signal peptide of NapA, preventing premature interaction with the Tat translocase and premature export.</text>
</comment>
<dbReference type="EMBL" id="FOLO01000001">
    <property type="protein sequence ID" value="SFB81285.1"/>
    <property type="molecule type" value="Genomic_DNA"/>
</dbReference>
<evidence type="ECO:0000256" key="3">
    <source>
        <dbReference type="ARBA" id="ARBA00023186"/>
    </source>
</evidence>
<evidence type="ECO:0000256" key="2">
    <source>
        <dbReference type="ARBA" id="ARBA00022490"/>
    </source>
</evidence>
<dbReference type="InterPro" id="IPR005623">
    <property type="entry name" value="Chaperone_NapD_NO3_reduct"/>
</dbReference>
<dbReference type="GO" id="GO:0005737">
    <property type="term" value="C:cytoplasm"/>
    <property type="evidence" value="ECO:0007669"/>
    <property type="project" value="UniProtKB-SubCell"/>
</dbReference>
<comment type="subcellular location">
    <subcellularLocation>
        <location evidence="1 4">Cytoplasm</location>
    </subcellularLocation>
</comment>
<dbReference type="GO" id="GO:0005048">
    <property type="term" value="F:signal sequence binding"/>
    <property type="evidence" value="ECO:0007669"/>
    <property type="project" value="UniProtKB-UniRule"/>
</dbReference>
<dbReference type="HAMAP" id="MF_02200">
    <property type="entry name" value="NapD"/>
    <property type="match status" value="1"/>
</dbReference>
<dbReference type="AlphaFoldDB" id="A0A1I1E250"/>
<protein>
    <recommendedName>
        <fullName evidence="4">Chaperone NapD</fullName>
    </recommendedName>
    <alternativeName>
        <fullName evidence="4">NapA signal peptide-binding chaperone NapD</fullName>
    </alternativeName>
</protein>
<organism evidence="5 6">
    <name type="scientific">Pseudoalteromonas denitrificans DSM 6059</name>
    <dbReference type="NCBI Taxonomy" id="1123010"/>
    <lineage>
        <taxon>Bacteria</taxon>
        <taxon>Pseudomonadati</taxon>
        <taxon>Pseudomonadota</taxon>
        <taxon>Gammaproteobacteria</taxon>
        <taxon>Alteromonadales</taxon>
        <taxon>Pseudoalteromonadaceae</taxon>
        <taxon>Pseudoalteromonas</taxon>
    </lineage>
</organism>
<dbReference type="Gene3D" id="3.30.70.920">
    <property type="match status" value="1"/>
</dbReference>